<dbReference type="OrthoDB" id="9792269at2"/>
<keyword evidence="3" id="KW-0808">Transferase</keyword>
<name>A0A1I2MZ75_9BACT</name>
<proteinExistence type="predicted"/>
<evidence type="ECO:0000259" key="2">
    <source>
        <dbReference type="Pfam" id="PF13439"/>
    </source>
</evidence>
<dbReference type="SUPFAM" id="SSF53756">
    <property type="entry name" value="UDP-Glycosyltransferase/glycogen phosphorylase"/>
    <property type="match status" value="1"/>
</dbReference>
<dbReference type="PANTHER" id="PTHR45947:SF3">
    <property type="entry name" value="SULFOQUINOVOSYL TRANSFERASE SQD2"/>
    <property type="match status" value="1"/>
</dbReference>
<evidence type="ECO:0000313" key="3">
    <source>
        <dbReference type="EMBL" id="SFF96904.1"/>
    </source>
</evidence>
<gene>
    <name evidence="3" type="ORF">SAMN05421739_101539</name>
</gene>
<dbReference type="Pfam" id="PF00534">
    <property type="entry name" value="Glycos_transf_1"/>
    <property type="match status" value="1"/>
</dbReference>
<feature type="domain" description="Glycosyl transferase family 1" evidence="1">
    <location>
        <begin position="201"/>
        <end position="277"/>
    </location>
</feature>
<accession>A0A1I2MZ75</accession>
<dbReference type="GO" id="GO:0016757">
    <property type="term" value="F:glycosyltransferase activity"/>
    <property type="evidence" value="ECO:0007669"/>
    <property type="project" value="UniProtKB-ARBA"/>
</dbReference>
<dbReference type="AlphaFoldDB" id="A0A1I2MZ75"/>
<dbReference type="Proteomes" id="UP000198724">
    <property type="component" value="Unassembled WGS sequence"/>
</dbReference>
<evidence type="ECO:0000259" key="1">
    <source>
        <dbReference type="Pfam" id="PF00534"/>
    </source>
</evidence>
<dbReference type="Pfam" id="PF13439">
    <property type="entry name" value="Glyco_transf_4"/>
    <property type="match status" value="1"/>
</dbReference>
<dbReference type="STRING" id="1436961.SAMN05421739_101539"/>
<evidence type="ECO:0000313" key="4">
    <source>
        <dbReference type="Proteomes" id="UP000198724"/>
    </source>
</evidence>
<feature type="domain" description="Glycosyltransferase subfamily 4-like N-terminal" evidence="2">
    <location>
        <begin position="37"/>
        <end position="142"/>
    </location>
</feature>
<dbReference type="EMBL" id="FOOT01000001">
    <property type="protein sequence ID" value="SFF96904.1"/>
    <property type="molecule type" value="Genomic_DNA"/>
</dbReference>
<sequence length="316" mass="35828">MNVLFVSRSKTGKPHPFVEEQAAALESTGGIRIQHYLVRSSGLVGYIKAACRLYKLLKRTPVDLIHAHYGLSGLTAVLNKVIFGNRFKVIITYHGSDINKASERWLSLLASRLADFNILVSVKMLRYFNHNRAVIPCGINTDVALTHRSETRASYGWGENDFVILFASRFNISVKDPEFAFQVMETFRASTTKSVKFIELKGYSRDQVTQLMQAADALLMCSKTEGSPQVIKEAIVNGLPVISNDVGDVRVICRHVDHCYILPKRVEDYVERLHFLSNTYPRIQNREPVIAEYSNQHIAEKILGIYQRVLYKPVHT</sequence>
<dbReference type="InterPro" id="IPR001296">
    <property type="entry name" value="Glyco_trans_1"/>
</dbReference>
<reference evidence="4" key="1">
    <citation type="submission" date="2016-10" db="EMBL/GenBank/DDBJ databases">
        <authorList>
            <person name="Varghese N."/>
            <person name="Submissions S."/>
        </authorList>
    </citation>
    <scope>NUCLEOTIDE SEQUENCE [LARGE SCALE GENOMIC DNA]</scope>
    <source>
        <strain evidence="4">LP51</strain>
    </source>
</reference>
<dbReference type="RefSeq" id="WP_092098749.1">
    <property type="nucleotide sequence ID" value="NZ_FOOT01000001.1"/>
</dbReference>
<organism evidence="3 4">
    <name type="scientific">Pontibacter chinhatensis</name>
    <dbReference type="NCBI Taxonomy" id="1436961"/>
    <lineage>
        <taxon>Bacteria</taxon>
        <taxon>Pseudomonadati</taxon>
        <taxon>Bacteroidota</taxon>
        <taxon>Cytophagia</taxon>
        <taxon>Cytophagales</taxon>
        <taxon>Hymenobacteraceae</taxon>
        <taxon>Pontibacter</taxon>
    </lineage>
</organism>
<dbReference type="InterPro" id="IPR050194">
    <property type="entry name" value="Glycosyltransferase_grp1"/>
</dbReference>
<dbReference type="InterPro" id="IPR028098">
    <property type="entry name" value="Glyco_trans_4-like_N"/>
</dbReference>
<protein>
    <submittedName>
        <fullName evidence="3">Glycosyltransferase involved in cell wall bisynthesis</fullName>
    </submittedName>
</protein>
<dbReference type="PANTHER" id="PTHR45947">
    <property type="entry name" value="SULFOQUINOVOSYL TRANSFERASE SQD2"/>
    <property type="match status" value="1"/>
</dbReference>
<dbReference type="Gene3D" id="3.40.50.2000">
    <property type="entry name" value="Glycogen Phosphorylase B"/>
    <property type="match status" value="2"/>
</dbReference>
<keyword evidence="4" id="KW-1185">Reference proteome</keyword>